<dbReference type="EMBL" id="JAZIBG010000028">
    <property type="protein sequence ID" value="MEF7615092.1"/>
    <property type="molecule type" value="Genomic_DNA"/>
</dbReference>
<dbReference type="RefSeq" id="WP_332290200.1">
    <property type="nucleotide sequence ID" value="NZ_JAZIBG010000028.1"/>
</dbReference>
<proteinExistence type="predicted"/>
<gene>
    <name evidence="1" type="ORF">V4F39_14320</name>
</gene>
<evidence type="ECO:0008006" key="3">
    <source>
        <dbReference type="Google" id="ProtNLM"/>
    </source>
</evidence>
<name>A0AAW9QI75_9BURK</name>
<reference evidence="1 2" key="1">
    <citation type="submission" date="2024-02" db="EMBL/GenBank/DDBJ databases">
        <title>Genome sequence of Aquincola sp. MAHUQ-54.</title>
        <authorList>
            <person name="Huq M.A."/>
        </authorList>
    </citation>
    <scope>NUCLEOTIDE SEQUENCE [LARGE SCALE GENOMIC DNA]</scope>
    <source>
        <strain evidence="1 2">MAHUQ-54</strain>
    </source>
</reference>
<accession>A0AAW9QI75</accession>
<dbReference type="AlphaFoldDB" id="A0AAW9QI75"/>
<keyword evidence="2" id="KW-1185">Reference proteome</keyword>
<organism evidence="1 2">
    <name type="scientific">Aquincola agrisoli</name>
    <dbReference type="NCBI Taxonomy" id="3119538"/>
    <lineage>
        <taxon>Bacteria</taxon>
        <taxon>Pseudomonadati</taxon>
        <taxon>Pseudomonadota</taxon>
        <taxon>Betaproteobacteria</taxon>
        <taxon>Burkholderiales</taxon>
        <taxon>Sphaerotilaceae</taxon>
        <taxon>Aquincola</taxon>
    </lineage>
</organism>
<evidence type="ECO:0000313" key="1">
    <source>
        <dbReference type="EMBL" id="MEF7615092.1"/>
    </source>
</evidence>
<comment type="caution">
    <text evidence="1">The sequence shown here is derived from an EMBL/GenBank/DDBJ whole genome shotgun (WGS) entry which is preliminary data.</text>
</comment>
<evidence type="ECO:0000313" key="2">
    <source>
        <dbReference type="Proteomes" id="UP001336250"/>
    </source>
</evidence>
<sequence length="275" mass="29495">MGLFSDRFSAGAHRLRWLEYTQYAGRLLAGGRAPWRDTAACIAWYRKAQGLLRSDVVTLPVDAVCDAWLEAHPLLREAMAAKARPLAPLRTLLADEGLRRHMADLAGGVRAGLPGAVLALACPSPRRWVGDAFRAAHRTEAEVGEDEADGASLYIADFLRSFAGAGLDVLLLAESAATEPGDAAGIECYRSVLNVAGQYRWDAGLLVPAGRYRGGEAGLQFVIAPGPLPGASWGALQPAAFWDGAGMLPGPAFHYAEIPDWIEPERVLDRLARLN</sequence>
<protein>
    <recommendedName>
        <fullName evidence="3">DUF3025 family protein</fullName>
    </recommendedName>
</protein>
<dbReference type="Proteomes" id="UP001336250">
    <property type="component" value="Unassembled WGS sequence"/>
</dbReference>